<evidence type="ECO:0000313" key="2">
    <source>
        <dbReference type="EMBL" id="HGB25828.1"/>
    </source>
</evidence>
<dbReference type="Pfam" id="PF03259">
    <property type="entry name" value="Robl_LC7"/>
    <property type="match status" value="1"/>
</dbReference>
<feature type="domain" description="Roadblock/LAMTOR2" evidence="1">
    <location>
        <begin position="3"/>
        <end position="68"/>
    </location>
</feature>
<sequence>MAEILERLRRLPGVEKVVLFSSTGVPVASEDSLVVAAVSAVVVDSSAHLMQELSADYSYTVVASSNGVAALLLKLSEDLYATLLVKKEHLPRVLEKLNMC</sequence>
<comment type="caution">
    <text evidence="2">The sequence shown here is derived from an EMBL/GenBank/DDBJ whole genome shotgun (WGS) entry which is preliminary data.</text>
</comment>
<dbReference type="AlphaFoldDB" id="A0A7C3SPX0"/>
<evidence type="ECO:0000259" key="1">
    <source>
        <dbReference type="Pfam" id="PF03259"/>
    </source>
</evidence>
<reference evidence="2" key="1">
    <citation type="journal article" date="2020" name="mSystems">
        <title>Genome- and Community-Level Interaction Insights into Carbon Utilization and Element Cycling Functions of Hydrothermarchaeota in Hydrothermal Sediment.</title>
        <authorList>
            <person name="Zhou Z."/>
            <person name="Liu Y."/>
            <person name="Xu W."/>
            <person name="Pan J."/>
            <person name="Luo Z.H."/>
            <person name="Li M."/>
        </authorList>
    </citation>
    <scope>NUCLEOTIDE SEQUENCE [LARGE SCALE GENOMIC DNA]</scope>
    <source>
        <strain evidence="2">SpSt-8</strain>
    </source>
</reference>
<protein>
    <recommendedName>
        <fullName evidence="1">Roadblock/LAMTOR2 domain-containing protein</fullName>
    </recommendedName>
</protein>
<dbReference type="SUPFAM" id="SSF103196">
    <property type="entry name" value="Roadblock/LC7 domain"/>
    <property type="match status" value="1"/>
</dbReference>
<proteinExistence type="predicted"/>
<dbReference type="InterPro" id="IPR004942">
    <property type="entry name" value="Roadblock/LAMTOR2_dom"/>
</dbReference>
<dbReference type="Gene3D" id="3.30.450.30">
    <property type="entry name" value="Dynein light chain 2a, cytoplasmic"/>
    <property type="match status" value="1"/>
</dbReference>
<name>A0A7C3SPX0_THEPE</name>
<accession>A0A7C3SPX0</accession>
<gene>
    <name evidence="2" type="ORF">ENV88_07410</name>
</gene>
<dbReference type="EMBL" id="DTIB01000126">
    <property type="protein sequence ID" value="HGB25828.1"/>
    <property type="molecule type" value="Genomic_DNA"/>
</dbReference>
<organism evidence="2">
    <name type="scientific">Thermofilum pendens</name>
    <dbReference type="NCBI Taxonomy" id="2269"/>
    <lineage>
        <taxon>Archaea</taxon>
        <taxon>Thermoproteota</taxon>
        <taxon>Thermoprotei</taxon>
        <taxon>Thermofilales</taxon>
        <taxon>Thermofilaceae</taxon>
        <taxon>Thermofilum</taxon>
    </lineage>
</organism>